<accession>A0AAV0AFB5</accession>
<evidence type="ECO:0000313" key="1">
    <source>
        <dbReference type="EMBL" id="CAH7666127.1"/>
    </source>
</evidence>
<dbReference type="AlphaFoldDB" id="A0AAV0AFB5"/>
<dbReference type="EMBL" id="CALTRL010000046">
    <property type="protein sequence ID" value="CAH7666127.1"/>
    <property type="molecule type" value="Genomic_DNA"/>
</dbReference>
<protein>
    <submittedName>
        <fullName evidence="1">Uncharacterized protein</fullName>
    </submittedName>
</protein>
<proteinExistence type="predicted"/>
<name>A0AAV0AFB5_PHAPC</name>
<gene>
    <name evidence="1" type="ORF">PPACK8108_LOCUS448</name>
</gene>
<organism evidence="1 2">
    <name type="scientific">Phakopsora pachyrhizi</name>
    <name type="common">Asian soybean rust disease fungus</name>
    <dbReference type="NCBI Taxonomy" id="170000"/>
    <lineage>
        <taxon>Eukaryota</taxon>
        <taxon>Fungi</taxon>
        <taxon>Dikarya</taxon>
        <taxon>Basidiomycota</taxon>
        <taxon>Pucciniomycotina</taxon>
        <taxon>Pucciniomycetes</taxon>
        <taxon>Pucciniales</taxon>
        <taxon>Phakopsoraceae</taxon>
        <taxon>Phakopsora</taxon>
    </lineage>
</organism>
<reference evidence="1" key="1">
    <citation type="submission" date="2022-06" db="EMBL/GenBank/DDBJ databases">
        <authorList>
            <consortium name="SYNGENTA / RWTH Aachen University"/>
        </authorList>
    </citation>
    <scope>NUCLEOTIDE SEQUENCE</scope>
</reference>
<evidence type="ECO:0000313" key="2">
    <source>
        <dbReference type="Proteomes" id="UP001153365"/>
    </source>
</evidence>
<comment type="caution">
    <text evidence="1">The sequence shown here is derived from an EMBL/GenBank/DDBJ whole genome shotgun (WGS) entry which is preliminary data.</text>
</comment>
<keyword evidence="2" id="KW-1185">Reference proteome</keyword>
<sequence>MSAIHKTAGSQMKIVAEDKVVKRKIETLINNWEKEKPISGELQLDIAMNLMSLFKTCLNQLQEDYTLVCRAKEILDQEHSSSDQLDPAFLLFPRISSKSLLPTK</sequence>
<dbReference type="Proteomes" id="UP001153365">
    <property type="component" value="Unassembled WGS sequence"/>
</dbReference>